<dbReference type="EMBL" id="UYRV01022513">
    <property type="protein sequence ID" value="VDK71694.1"/>
    <property type="molecule type" value="Genomic_DNA"/>
</dbReference>
<proteinExistence type="predicted"/>
<reference evidence="1 2" key="1">
    <citation type="submission" date="2018-11" db="EMBL/GenBank/DDBJ databases">
        <authorList>
            <consortium name="Pathogen Informatics"/>
        </authorList>
    </citation>
    <scope>NUCLEOTIDE SEQUENCE [LARGE SCALE GENOMIC DNA]</scope>
</reference>
<dbReference type="Proteomes" id="UP000271889">
    <property type="component" value="Unassembled WGS sequence"/>
</dbReference>
<sequence>MKPPPTKKARPAVHTAESVRQTVAQAMLSDDAACATLLESVAGFEKEILDGLVEVLKAFSASKVTLDGPIVKILRKYFALIGVETATERYKQFHDCILNNLGREYVRRSLQQR</sequence>
<keyword evidence="2" id="KW-1185">Reference proteome</keyword>
<organism evidence="1 2">
    <name type="scientific">Cylicostephanus goldi</name>
    <name type="common">Nematode worm</name>
    <dbReference type="NCBI Taxonomy" id="71465"/>
    <lineage>
        <taxon>Eukaryota</taxon>
        <taxon>Metazoa</taxon>
        <taxon>Ecdysozoa</taxon>
        <taxon>Nematoda</taxon>
        <taxon>Chromadorea</taxon>
        <taxon>Rhabditida</taxon>
        <taxon>Rhabditina</taxon>
        <taxon>Rhabditomorpha</taxon>
        <taxon>Strongyloidea</taxon>
        <taxon>Strongylidae</taxon>
        <taxon>Cylicostephanus</taxon>
    </lineage>
</organism>
<protein>
    <submittedName>
        <fullName evidence="1">Uncharacterized protein</fullName>
    </submittedName>
</protein>
<gene>
    <name evidence="1" type="ORF">CGOC_LOCUS6754</name>
</gene>
<accession>A0A3P6U0L5</accession>
<evidence type="ECO:0000313" key="1">
    <source>
        <dbReference type="EMBL" id="VDK71694.1"/>
    </source>
</evidence>
<dbReference type="AlphaFoldDB" id="A0A3P6U0L5"/>
<name>A0A3P6U0L5_CYLGO</name>
<evidence type="ECO:0000313" key="2">
    <source>
        <dbReference type="Proteomes" id="UP000271889"/>
    </source>
</evidence>